<feature type="domain" description="Aldehyde dehydrogenase" evidence="7">
    <location>
        <begin position="19"/>
        <end position="479"/>
    </location>
</feature>
<dbReference type="Gene3D" id="3.40.309.10">
    <property type="entry name" value="Aldehyde Dehydrogenase, Chain A, domain 2"/>
    <property type="match status" value="1"/>
</dbReference>
<accession>A0A1T4XV86</accession>
<dbReference type="PANTHER" id="PTHR42804:SF1">
    <property type="entry name" value="ALDEHYDE DEHYDROGENASE-RELATED"/>
    <property type="match status" value="1"/>
</dbReference>
<comment type="catalytic activity">
    <reaction evidence="4">
        <text>an aldehyde + NAD(+) + H2O = a carboxylate + NADH + 2 H(+)</text>
        <dbReference type="Rhea" id="RHEA:16185"/>
        <dbReference type="ChEBI" id="CHEBI:15377"/>
        <dbReference type="ChEBI" id="CHEBI:15378"/>
        <dbReference type="ChEBI" id="CHEBI:17478"/>
        <dbReference type="ChEBI" id="CHEBI:29067"/>
        <dbReference type="ChEBI" id="CHEBI:57540"/>
        <dbReference type="ChEBI" id="CHEBI:57945"/>
        <dbReference type="EC" id="1.2.1.3"/>
    </reaction>
</comment>
<protein>
    <recommendedName>
        <fullName evidence="3">aldehyde dehydrogenase (NAD(+))</fullName>
        <ecNumber evidence="3">1.2.1.3</ecNumber>
    </recommendedName>
</protein>
<evidence type="ECO:0000256" key="3">
    <source>
        <dbReference type="ARBA" id="ARBA00024226"/>
    </source>
</evidence>
<evidence type="ECO:0000313" key="9">
    <source>
        <dbReference type="Proteomes" id="UP000190460"/>
    </source>
</evidence>
<comment type="similarity">
    <text evidence="1 6">Belongs to the aldehyde dehydrogenase family.</text>
</comment>
<evidence type="ECO:0000256" key="6">
    <source>
        <dbReference type="RuleBase" id="RU003345"/>
    </source>
</evidence>
<organism evidence="8 9">
    <name type="scientific">Thiothrix eikelboomii</name>
    <dbReference type="NCBI Taxonomy" id="92487"/>
    <lineage>
        <taxon>Bacteria</taxon>
        <taxon>Pseudomonadati</taxon>
        <taxon>Pseudomonadota</taxon>
        <taxon>Gammaproteobacteria</taxon>
        <taxon>Thiotrichales</taxon>
        <taxon>Thiotrichaceae</taxon>
        <taxon>Thiothrix</taxon>
    </lineage>
</organism>
<evidence type="ECO:0000256" key="2">
    <source>
        <dbReference type="ARBA" id="ARBA00023002"/>
    </source>
</evidence>
<evidence type="ECO:0000256" key="4">
    <source>
        <dbReference type="ARBA" id="ARBA00049194"/>
    </source>
</evidence>
<dbReference type="PROSITE" id="PS00687">
    <property type="entry name" value="ALDEHYDE_DEHYDR_GLU"/>
    <property type="match status" value="1"/>
</dbReference>
<dbReference type="InterPro" id="IPR016161">
    <property type="entry name" value="Ald_DH/histidinol_DH"/>
</dbReference>
<dbReference type="FunFam" id="3.40.605.10:FF:000007">
    <property type="entry name" value="NAD/NADP-dependent betaine aldehyde dehydrogenase"/>
    <property type="match status" value="1"/>
</dbReference>
<dbReference type="InterPro" id="IPR016160">
    <property type="entry name" value="Ald_DH_CS_CYS"/>
</dbReference>
<dbReference type="RefSeq" id="WP_078923956.1">
    <property type="nucleotide sequence ID" value="NZ_FUYB01000024.1"/>
</dbReference>
<evidence type="ECO:0000256" key="5">
    <source>
        <dbReference type="PROSITE-ProRule" id="PRU10007"/>
    </source>
</evidence>
<dbReference type="OrthoDB" id="9768731at2"/>
<keyword evidence="9" id="KW-1185">Reference proteome</keyword>
<evidence type="ECO:0000259" key="7">
    <source>
        <dbReference type="Pfam" id="PF00171"/>
    </source>
</evidence>
<dbReference type="InterPro" id="IPR015590">
    <property type="entry name" value="Aldehyde_DH_dom"/>
</dbReference>
<gene>
    <name evidence="8" type="ORF">SAMN02745130_03517</name>
</gene>
<dbReference type="Gene3D" id="3.40.605.10">
    <property type="entry name" value="Aldehyde Dehydrogenase, Chain A, domain 1"/>
    <property type="match status" value="1"/>
</dbReference>
<dbReference type="EC" id="1.2.1.3" evidence="3"/>
<dbReference type="PROSITE" id="PS00070">
    <property type="entry name" value="ALDEHYDE_DEHYDR_CYS"/>
    <property type="match status" value="1"/>
</dbReference>
<dbReference type="InterPro" id="IPR016162">
    <property type="entry name" value="Ald_DH_N"/>
</dbReference>
<feature type="active site" evidence="5">
    <location>
        <position position="255"/>
    </location>
</feature>
<dbReference type="EMBL" id="FUYB01000024">
    <property type="protein sequence ID" value="SKA93482.1"/>
    <property type="molecule type" value="Genomic_DNA"/>
</dbReference>
<dbReference type="InterPro" id="IPR029510">
    <property type="entry name" value="Ald_DH_CS_GLU"/>
</dbReference>
<dbReference type="GO" id="GO:0004029">
    <property type="term" value="F:aldehyde dehydrogenase (NAD+) activity"/>
    <property type="evidence" value="ECO:0007669"/>
    <property type="project" value="UniProtKB-EC"/>
</dbReference>
<dbReference type="SUPFAM" id="SSF53720">
    <property type="entry name" value="ALDH-like"/>
    <property type="match status" value="1"/>
</dbReference>
<dbReference type="InterPro" id="IPR016163">
    <property type="entry name" value="Ald_DH_C"/>
</dbReference>
<name>A0A1T4XV86_9GAMM</name>
<dbReference type="PANTHER" id="PTHR42804">
    <property type="entry name" value="ALDEHYDE DEHYDROGENASE"/>
    <property type="match status" value="1"/>
</dbReference>
<dbReference type="STRING" id="92487.SAMN02745130_03517"/>
<keyword evidence="2 6" id="KW-0560">Oxidoreductase</keyword>
<dbReference type="Proteomes" id="UP000190460">
    <property type="component" value="Unassembled WGS sequence"/>
</dbReference>
<dbReference type="Pfam" id="PF00171">
    <property type="entry name" value="Aldedh"/>
    <property type="match status" value="1"/>
</dbReference>
<dbReference type="FunFam" id="3.40.309.10:FF:000012">
    <property type="entry name" value="Betaine aldehyde dehydrogenase"/>
    <property type="match status" value="1"/>
</dbReference>
<dbReference type="AlphaFoldDB" id="A0A1T4XV86"/>
<evidence type="ECO:0000313" key="8">
    <source>
        <dbReference type="EMBL" id="SKA93482.1"/>
    </source>
</evidence>
<proteinExistence type="inferred from homology"/>
<sequence length="486" mass="52754">MHNPLLERSLSLYSKGEFIAGEGEEIVVYDPSTTQAITTLKAASTPQVEQAIEAANAAFPAWRELGGHQRAEYLRQIAQGLEQRREYLIDVQMRNNGKPRFEADIDVSDAIATFNYYAEQAEQLEAKQNKPVDLPDPSYQGQTRLEPVGAVGMIVPWNFPLVTSAWKIAPALAAGCTIVLKTSEYTPLAELVYADIAQAIGLPSGVLNILTGAATTGIAITQSKKLAKLSFTGSNLIGSRVMQTAAQRCQPVSLELGGKSAIVVFKDAPIEPAVEQIIAGIFFNCGQMCSATSRLLVERSCAETLMPALVERTRNIKLGSPFTEGVEMGPLSNLPQYQKVTGLLKQAQQDGLECLAGGEVAANQTGWFVPPTIYDHIDRNHPFWREEIFGPVLVVTYFDTEAEAIELANDSDYGLVATVISADLEQAQRVANQIWAGHIWINSPQVIFPQTAWGGFKGSGIGRELGPWGLSAYLGVKHISVYDTQG</sequence>
<reference evidence="9" key="1">
    <citation type="submission" date="2017-02" db="EMBL/GenBank/DDBJ databases">
        <authorList>
            <person name="Varghese N."/>
            <person name="Submissions S."/>
        </authorList>
    </citation>
    <scope>NUCLEOTIDE SEQUENCE [LARGE SCALE GENOMIC DNA]</scope>
    <source>
        <strain evidence="9">ATCC 49788</strain>
    </source>
</reference>
<evidence type="ECO:0000256" key="1">
    <source>
        <dbReference type="ARBA" id="ARBA00009986"/>
    </source>
</evidence>